<dbReference type="Pfam" id="PF01740">
    <property type="entry name" value="STAS"/>
    <property type="match status" value="1"/>
</dbReference>
<dbReference type="SUPFAM" id="SSF52091">
    <property type="entry name" value="SpoIIaa-like"/>
    <property type="match status" value="1"/>
</dbReference>
<dbReference type="InterPro" id="IPR036513">
    <property type="entry name" value="STAS_dom_sf"/>
</dbReference>
<dbReference type="InterPro" id="IPR003658">
    <property type="entry name" value="Anti-sigma_ant"/>
</dbReference>
<name>A0A2S7F7F9_CLOBU</name>
<feature type="domain" description="STAS" evidence="3">
    <location>
        <begin position="1"/>
        <end position="101"/>
    </location>
</feature>
<evidence type="ECO:0000313" key="6">
    <source>
        <dbReference type="EMBL" id="PPV12999.1"/>
    </source>
</evidence>
<evidence type="ECO:0000313" key="4">
    <source>
        <dbReference type="EMBL" id="GEQ23018.1"/>
    </source>
</evidence>
<dbReference type="Proteomes" id="UP000321089">
    <property type="component" value="Unassembled WGS sequence"/>
</dbReference>
<evidence type="ECO:0000313" key="8">
    <source>
        <dbReference type="Proteomes" id="UP000321089"/>
    </source>
</evidence>
<evidence type="ECO:0000313" key="7">
    <source>
        <dbReference type="Proteomes" id="UP000238081"/>
    </source>
</evidence>
<comment type="similarity">
    <text evidence="1 2">Belongs to the anti-sigma-factor antagonist family.</text>
</comment>
<dbReference type="EMBL" id="WOFV02000042">
    <property type="protein sequence ID" value="NAS18735.1"/>
    <property type="molecule type" value="Genomic_DNA"/>
</dbReference>
<sequence>MEVSIKEVNHKKYIELKGKLDSNSSNEVTEKILDVIKDENDITIDMSKCSYVSSAGLRTLLTIGKSIKMKSGHMNIVNLVEEVKEVMEMTGFSNIFKGFEH</sequence>
<evidence type="ECO:0000259" key="3">
    <source>
        <dbReference type="PROSITE" id="PS50801"/>
    </source>
</evidence>
<dbReference type="RefSeq" id="WP_024040165.1">
    <property type="nucleotide sequence ID" value="NZ_BKBC01000072.1"/>
</dbReference>
<dbReference type="AlphaFoldDB" id="A0A2S7F7F9"/>
<dbReference type="GO" id="GO:0043856">
    <property type="term" value="F:anti-sigma factor antagonist activity"/>
    <property type="evidence" value="ECO:0007669"/>
    <property type="project" value="InterPro"/>
</dbReference>
<gene>
    <name evidence="6" type="ORF">AWN73_04370</name>
    <name evidence="4" type="ORF">CBU02nite_35240</name>
    <name evidence="5" type="ORF">GND98_012880</name>
</gene>
<dbReference type="Proteomes" id="UP000238081">
    <property type="component" value="Unassembled WGS sequence"/>
</dbReference>
<dbReference type="EMBL" id="LRDH01000129">
    <property type="protein sequence ID" value="PPV12999.1"/>
    <property type="molecule type" value="Genomic_DNA"/>
</dbReference>
<evidence type="ECO:0000256" key="2">
    <source>
        <dbReference type="RuleBase" id="RU003749"/>
    </source>
</evidence>
<reference evidence="4 8" key="2">
    <citation type="submission" date="2019-07" db="EMBL/GenBank/DDBJ databases">
        <title>Whole genome shotgun sequence of Clostridium butyricum NBRC 3858.</title>
        <authorList>
            <person name="Hosoyama A."/>
            <person name="Uohara A."/>
            <person name="Ohji S."/>
            <person name="Ichikawa N."/>
        </authorList>
    </citation>
    <scope>NUCLEOTIDE SEQUENCE [LARGE SCALE GENOMIC DNA]</scope>
    <source>
        <strain evidence="4 8">NBRC 3858</strain>
    </source>
</reference>
<dbReference type="InterPro" id="IPR002645">
    <property type="entry name" value="STAS_dom"/>
</dbReference>
<comment type="caution">
    <text evidence="6">The sequence shown here is derived from an EMBL/GenBank/DDBJ whole genome shotgun (WGS) entry which is preliminary data.</text>
</comment>
<reference evidence="5 9" key="3">
    <citation type="submission" date="2020-01" db="EMBL/GenBank/DDBJ databases">
        <title>Genome sequence of a 1,3-propanediol producer, Clostridium butyricum S3.</title>
        <authorList>
            <person name="Zhou J."/>
        </authorList>
    </citation>
    <scope>NUCLEOTIDE SEQUENCE [LARGE SCALE GENOMIC DNA]</scope>
    <source>
        <strain evidence="5 9">S3</strain>
    </source>
</reference>
<dbReference type="CDD" id="cd07043">
    <property type="entry name" value="STAS_anti-anti-sigma_factors"/>
    <property type="match status" value="1"/>
</dbReference>
<dbReference type="PANTHER" id="PTHR33495">
    <property type="entry name" value="ANTI-SIGMA FACTOR ANTAGONIST TM_1081-RELATED-RELATED"/>
    <property type="match status" value="1"/>
</dbReference>
<dbReference type="Gene3D" id="3.30.750.24">
    <property type="entry name" value="STAS domain"/>
    <property type="match status" value="1"/>
</dbReference>
<evidence type="ECO:0000313" key="5">
    <source>
        <dbReference type="EMBL" id="NAS18735.1"/>
    </source>
</evidence>
<proteinExistence type="inferred from homology"/>
<dbReference type="NCBIfam" id="TIGR00377">
    <property type="entry name" value="ant_ant_sig"/>
    <property type="match status" value="1"/>
</dbReference>
<reference evidence="6 7" key="1">
    <citation type="submission" date="2016-01" db="EMBL/GenBank/DDBJ databases">
        <title>Characterization of the Clostridium difficile lineages that are prevalent in Hong Kong and China.</title>
        <authorList>
            <person name="Kwok J.S.-L."/>
            <person name="Lam W.-Y."/>
            <person name="Ip M."/>
            <person name="Chan T.-F."/>
            <person name="Hawkey P.M."/>
            <person name="Tsui S.K.-W."/>
        </authorList>
    </citation>
    <scope>NUCLEOTIDE SEQUENCE [LARGE SCALE GENOMIC DNA]</scope>
    <source>
        <strain evidence="6 7">300064</strain>
    </source>
</reference>
<accession>A0A2S7F7F9</accession>
<dbReference type="EMBL" id="BKBC01000072">
    <property type="protein sequence ID" value="GEQ23018.1"/>
    <property type="molecule type" value="Genomic_DNA"/>
</dbReference>
<dbReference type="PANTHER" id="PTHR33495:SF14">
    <property type="entry name" value="ANTI-SIGMA FACTOR ANTAGONIST"/>
    <property type="match status" value="1"/>
</dbReference>
<evidence type="ECO:0000313" key="9">
    <source>
        <dbReference type="Proteomes" id="UP000474042"/>
    </source>
</evidence>
<evidence type="ECO:0000256" key="1">
    <source>
        <dbReference type="ARBA" id="ARBA00009013"/>
    </source>
</evidence>
<organism evidence="6 7">
    <name type="scientific">Clostridium butyricum</name>
    <dbReference type="NCBI Taxonomy" id="1492"/>
    <lineage>
        <taxon>Bacteria</taxon>
        <taxon>Bacillati</taxon>
        <taxon>Bacillota</taxon>
        <taxon>Clostridia</taxon>
        <taxon>Eubacteriales</taxon>
        <taxon>Clostridiaceae</taxon>
        <taxon>Clostridium</taxon>
    </lineage>
</organism>
<dbReference type="Proteomes" id="UP000474042">
    <property type="component" value="Unassembled WGS sequence"/>
</dbReference>
<dbReference type="PROSITE" id="PS50801">
    <property type="entry name" value="STAS"/>
    <property type="match status" value="1"/>
</dbReference>
<protein>
    <recommendedName>
        <fullName evidence="2">Anti-sigma factor antagonist</fullName>
    </recommendedName>
</protein>